<evidence type="ECO:0000313" key="9">
    <source>
        <dbReference type="EMBL" id="KYZ74978.1"/>
    </source>
</evidence>
<organism evidence="9 10">
    <name type="scientific">Anaerosporomusa subterranea</name>
    <dbReference type="NCBI Taxonomy" id="1794912"/>
    <lineage>
        <taxon>Bacteria</taxon>
        <taxon>Bacillati</taxon>
        <taxon>Bacillota</taxon>
        <taxon>Negativicutes</taxon>
        <taxon>Acetonemataceae</taxon>
        <taxon>Anaerosporomusa</taxon>
    </lineage>
</organism>
<keyword evidence="4" id="KW-0564">Palmitate</keyword>
<dbReference type="GO" id="GO:0016020">
    <property type="term" value="C:membrane"/>
    <property type="evidence" value="ECO:0007669"/>
    <property type="project" value="UniProtKB-SubCell"/>
</dbReference>
<feature type="chain" id="PRO_5038543830" description="Lipoprotein" evidence="8">
    <location>
        <begin position="20"/>
        <end position="274"/>
    </location>
</feature>
<keyword evidence="10" id="KW-1185">Reference proteome</keyword>
<evidence type="ECO:0000256" key="4">
    <source>
        <dbReference type="ARBA" id="ARBA00023139"/>
    </source>
</evidence>
<dbReference type="SUPFAM" id="SSF53850">
    <property type="entry name" value="Periplasmic binding protein-like II"/>
    <property type="match status" value="1"/>
</dbReference>
<dbReference type="Pfam" id="PF03180">
    <property type="entry name" value="Lipoprotein_9"/>
    <property type="match status" value="1"/>
</dbReference>
<dbReference type="RefSeq" id="WP_066245505.1">
    <property type="nucleotide sequence ID" value="NZ_LSGP01000026.1"/>
</dbReference>
<reference evidence="9 10" key="1">
    <citation type="submission" date="2016-02" db="EMBL/GenBank/DDBJ databases">
        <title>Anaerosporomusa subterraneum gen. nov., sp. nov., a spore-forming obligate anaerobe isolated from saprolite.</title>
        <authorList>
            <person name="Choi J.K."/>
            <person name="Shah M."/>
            <person name="Yee N."/>
        </authorList>
    </citation>
    <scope>NUCLEOTIDE SEQUENCE [LARGE SCALE GENOMIC DNA]</scope>
    <source>
        <strain evidence="9 10">RU4</strain>
    </source>
</reference>
<comment type="subcellular location">
    <subcellularLocation>
        <location evidence="1">Membrane</location>
        <topology evidence="1">Lipid-anchor</topology>
    </subcellularLocation>
</comment>
<dbReference type="CDD" id="cd13597">
    <property type="entry name" value="PBP2_lipoprotein_Tp32"/>
    <property type="match status" value="1"/>
</dbReference>
<dbReference type="PROSITE" id="PS51257">
    <property type="entry name" value="PROKAR_LIPOPROTEIN"/>
    <property type="match status" value="1"/>
</dbReference>
<evidence type="ECO:0000256" key="6">
    <source>
        <dbReference type="PIRNR" id="PIRNR002854"/>
    </source>
</evidence>
<keyword evidence="3" id="KW-0472">Membrane</keyword>
<protein>
    <recommendedName>
        <fullName evidence="6">Lipoprotein</fullName>
    </recommendedName>
</protein>
<dbReference type="AlphaFoldDB" id="A0A154BN77"/>
<proteinExistence type="inferred from homology"/>
<evidence type="ECO:0000256" key="8">
    <source>
        <dbReference type="SAM" id="SignalP"/>
    </source>
</evidence>
<evidence type="ECO:0000256" key="7">
    <source>
        <dbReference type="PIRSR" id="PIRSR002854-1"/>
    </source>
</evidence>
<gene>
    <name evidence="9" type="ORF">AXX12_15475</name>
</gene>
<dbReference type="Proteomes" id="UP000076268">
    <property type="component" value="Unassembled WGS sequence"/>
</dbReference>
<comment type="similarity">
    <text evidence="6">Belongs to the nlpA lipoprotein family.</text>
</comment>
<dbReference type="Gene3D" id="3.40.190.10">
    <property type="entry name" value="Periplasmic binding protein-like II"/>
    <property type="match status" value="2"/>
</dbReference>
<name>A0A154BN77_ANASB</name>
<sequence length="274" mass="29371">MKSIRVLLAALLIISLAAAGCSSDKKSPQAPEQAKKAALKIGATAVPHAEILRAIKPTLEKEGVQIEIIEFSDYVQPNVALADKELDANFFQHVPYLTKFATERKLPLISAVAVHIEPMGVYSKKVKNLNELTQGATVAIPNDPTNSGRALAVLEKAGLLKLKAGIGVNGTIQDIAENPKGLKIRELDAAQLPRALDDVAAAVINTNYALEAKLVPSKDALAIEAKDSPYANVVAVRKGDETRPEIQKLVKVLTSEEVKKFIAEKYKGAIVPAF</sequence>
<feature type="signal peptide" evidence="8">
    <location>
        <begin position="1"/>
        <end position="19"/>
    </location>
</feature>
<dbReference type="STRING" id="1794912.AXX12_15475"/>
<accession>A0A154BN77</accession>
<evidence type="ECO:0000256" key="3">
    <source>
        <dbReference type="ARBA" id="ARBA00023136"/>
    </source>
</evidence>
<dbReference type="PANTHER" id="PTHR30429">
    <property type="entry name" value="D-METHIONINE-BINDING LIPOPROTEIN METQ"/>
    <property type="match status" value="1"/>
</dbReference>
<feature type="lipid moiety-binding region" description="S-diacylglycerol cysteine" evidence="7">
    <location>
        <position position="21"/>
    </location>
</feature>
<dbReference type="InterPro" id="IPR004872">
    <property type="entry name" value="Lipoprotein_NlpA"/>
</dbReference>
<evidence type="ECO:0000256" key="5">
    <source>
        <dbReference type="ARBA" id="ARBA00023288"/>
    </source>
</evidence>
<comment type="caution">
    <text evidence="9">The sequence shown here is derived from an EMBL/GenBank/DDBJ whole genome shotgun (WGS) entry which is preliminary data.</text>
</comment>
<dbReference type="EMBL" id="LSGP01000026">
    <property type="protein sequence ID" value="KYZ74978.1"/>
    <property type="molecule type" value="Genomic_DNA"/>
</dbReference>
<evidence type="ECO:0000256" key="2">
    <source>
        <dbReference type="ARBA" id="ARBA00022729"/>
    </source>
</evidence>
<evidence type="ECO:0000313" key="10">
    <source>
        <dbReference type="Proteomes" id="UP000076268"/>
    </source>
</evidence>
<keyword evidence="5 6" id="KW-0449">Lipoprotein</keyword>
<dbReference type="OrthoDB" id="9812878at2"/>
<evidence type="ECO:0000256" key="1">
    <source>
        <dbReference type="ARBA" id="ARBA00004635"/>
    </source>
</evidence>
<dbReference type="PANTHER" id="PTHR30429:SF0">
    <property type="entry name" value="METHIONINE-BINDING LIPOPROTEIN METQ"/>
    <property type="match status" value="1"/>
</dbReference>
<keyword evidence="2 8" id="KW-0732">Signal</keyword>
<dbReference type="PIRSF" id="PIRSF002854">
    <property type="entry name" value="MetQ"/>
    <property type="match status" value="1"/>
</dbReference>